<protein>
    <submittedName>
        <fullName evidence="1">Uncharacterized protein</fullName>
    </submittedName>
</protein>
<accession>A0A1Y3EUQ3</accession>
<organism evidence="1 2">
    <name type="scientific">Trichinella nativa</name>
    <dbReference type="NCBI Taxonomy" id="6335"/>
    <lineage>
        <taxon>Eukaryota</taxon>
        <taxon>Metazoa</taxon>
        <taxon>Ecdysozoa</taxon>
        <taxon>Nematoda</taxon>
        <taxon>Enoplea</taxon>
        <taxon>Dorylaimia</taxon>
        <taxon>Trichinellida</taxon>
        <taxon>Trichinellidae</taxon>
        <taxon>Trichinella</taxon>
    </lineage>
</organism>
<dbReference type="EMBL" id="LVZM01001887">
    <property type="protein sequence ID" value="OUC48884.1"/>
    <property type="molecule type" value="Genomic_DNA"/>
</dbReference>
<evidence type="ECO:0000313" key="2">
    <source>
        <dbReference type="Proteomes" id="UP000243006"/>
    </source>
</evidence>
<proteinExistence type="predicted"/>
<sequence>ITSSAEARNKITTLAVSVIEKNDRLDPSRFSNFEKLKSTTTSTRKKVRRIDCRRASQSREFLVAD</sequence>
<feature type="non-terminal residue" evidence="1">
    <location>
        <position position="1"/>
    </location>
</feature>
<gene>
    <name evidence="1" type="ORF">D917_05892</name>
</gene>
<name>A0A1Y3EUQ3_9BILA</name>
<dbReference type="AlphaFoldDB" id="A0A1Y3EUQ3"/>
<evidence type="ECO:0000313" key="1">
    <source>
        <dbReference type="EMBL" id="OUC48884.1"/>
    </source>
</evidence>
<reference evidence="1 2" key="1">
    <citation type="submission" date="2015-04" db="EMBL/GenBank/DDBJ databases">
        <title>Draft genome of the roundworm Trichinella nativa.</title>
        <authorList>
            <person name="Mitreva M."/>
        </authorList>
    </citation>
    <scope>NUCLEOTIDE SEQUENCE [LARGE SCALE GENOMIC DNA]</scope>
    <source>
        <strain evidence="1 2">ISS45</strain>
    </source>
</reference>
<comment type="caution">
    <text evidence="1">The sequence shown here is derived from an EMBL/GenBank/DDBJ whole genome shotgun (WGS) entry which is preliminary data.</text>
</comment>
<feature type="non-terminal residue" evidence="1">
    <location>
        <position position="65"/>
    </location>
</feature>
<dbReference type="Proteomes" id="UP000243006">
    <property type="component" value="Unassembled WGS sequence"/>
</dbReference>